<dbReference type="InParanoid" id="A0A1Y2E2Y0"/>
<proteinExistence type="predicted"/>
<feature type="transmembrane region" description="Helical" evidence="1">
    <location>
        <begin position="69"/>
        <end position="86"/>
    </location>
</feature>
<keyword evidence="3" id="KW-1185">Reference proteome</keyword>
<evidence type="ECO:0000313" key="2">
    <source>
        <dbReference type="EMBL" id="ORY65903.1"/>
    </source>
</evidence>
<dbReference type="RefSeq" id="XP_040716867.1">
    <property type="nucleotide sequence ID" value="XM_040853834.1"/>
</dbReference>
<organism evidence="2 3">
    <name type="scientific">Pseudomassariella vexata</name>
    <dbReference type="NCBI Taxonomy" id="1141098"/>
    <lineage>
        <taxon>Eukaryota</taxon>
        <taxon>Fungi</taxon>
        <taxon>Dikarya</taxon>
        <taxon>Ascomycota</taxon>
        <taxon>Pezizomycotina</taxon>
        <taxon>Sordariomycetes</taxon>
        <taxon>Xylariomycetidae</taxon>
        <taxon>Amphisphaeriales</taxon>
        <taxon>Pseudomassariaceae</taxon>
        <taxon>Pseudomassariella</taxon>
    </lineage>
</organism>
<sequence>MGRQREQHLRDRTSLSPMLSQHMHFEVAVWQQHTYLLLGLHQNLLLGVDGMMLFAFVAISESFRTDADPWIASSTVPNAFSFALIVRQQLLRGIDRAACSLQKSPSPLPIQVQSKPVCGAPDSIPHSHKSVLPCLSPKTMGICLFNGKAMHGPLSRLRRAIGDTHDAR</sequence>
<accession>A0A1Y2E2Y0</accession>
<keyword evidence="1" id="KW-0472">Membrane</keyword>
<dbReference type="GeneID" id="63770046"/>
<comment type="caution">
    <text evidence="2">The sequence shown here is derived from an EMBL/GenBank/DDBJ whole genome shotgun (WGS) entry which is preliminary data.</text>
</comment>
<gene>
    <name evidence="2" type="ORF">BCR38DRAFT_168587</name>
</gene>
<reference evidence="2 3" key="1">
    <citation type="submission" date="2016-07" db="EMBL/GenBank/DDBJ databases">
        <title>Pervasive Adenine N6-methylation of Active Genes in Fungi.</title>
        <authorList>
            <consortium name="DOE Joint Genome Institute"/>
            <person name="Mondo S.J."/>
            <person name="Dannebaum R.O."/>
            <person name="Kuo R.C."/>
            <person name="Labutti K."/>
            <person name="Haridas S."/>
            <person name="Kuo A."/>
            <person name="Salamov A."/>
            <person name="Ahrendt S.R."/>
            <person name="Lipzen A."/>
            <person name="Sullivan W."/>
            <person name="Andreopoulos W.B."/>
            <person name="Clum A."/>
            <person name="Lindquist E."/>
            <person name="Daum C."/>
            <person name="Ramamoorthy G.K."/>
            <person name="Gryganskyi A."/>
            <person name="Culley D."/>
            <person name="Magnuson J.K."/>
            <person name="James T.Y."/>
            <person name="O'Malley M.A."/>
            <person name="Stajich J.E."/>
            <person name="Spatafora J.W."/>
            <person name="Visel A."/>
            <person name="Grigoriev I.V."/>
        </authorList>
    </citation>
    <scope>NUCLEOTIDE SEQUENCE [LARGE SCALE GENOMIC DNA]</scope>
    <source>
        <strain evidence="2 3">CBS 129021</strain>
    </source>
</reference>
<evidence type="ECO:0000313" key="3">
    <source>
        <dbReference type="Proteomes" id="UP000193689"/>
    </source>
</evidence>
<protein>
    <submittedName>
        <fullName evidence="2">Uncharacterized protein</fullName>
    </submittedName>
</protein>
<name>A0A1Y2E2Y0_9PEZI</name>
<dbReference type="EMBL" id="MCFJ01000005">
    <property type="protein sequence ID" value="ORY65903.1"/>
    <property type="molecule type" value="Genomic_DNA"/>
</dbReference>
<feature type="transmembrane region" description="Helical" evidence="1">
    <location>
        <begin position="44"/>
        <end position="63"/>
    </location>
</feature>
<evidence type="ECO:0000256" key="1">
    <source>
        <dbReference type="SAM" id="Phobius"/>
    </source>
</evidence>
<keyword evidence="1" id="KW-0812">Transmembrane</keyword>
<keyword evidence="1" id="KW-1133">Transmembrane helix</keyword>
<dbReference type="AlphaFoldDB" id="A0A1Y2E2Y0"/>
<dbReference type="Proteomes" id="UP000193689">
    <property type="component" value="Unassembled WGS sequence"/>
</dbReference>